<evidence type="ECO:0000256" key="3">
    <source>
        <dbReference type="ARBA" id="ARBA00022801"/>
    </source>
</evidence>
<dbReference type="Proteomes" id="UP000184447">
    <property type="component" value="Unassembled WGS sequence"/>
</dbReference>
<dbReference type="EMBL" id="FQXM01000007">
    <property type="protein sequence ID" value="SHH57450.1"/>
    <property type="molecule type" value="Genomic_DNA"/>
</dbReference>
<dbReference type="RefSeq" id="WP_084133453.1">
    <property type="nucleotide sequence ID" value="NZ_FQXM01000007.1"/>
</dbReference>
<accession>A0A1M5U3K4</accession>
<keyword evidence="7" id="KW-1185">Reference proteome</keyword>
<name>A0A1M5U3K4_9CLOT</name>
<dbReference type="InterPro" id="IPR050738">
    <property type="entry name" value="Sulfatase"/>
</dbReference>
<dbReference type="GO" id="GO:0004065">
    <property type="term" value="F:arylsulfatase activity"/>
    <property type="evidence" value="ECO:0007669"/>
    <property type="project" value="TreeGrafter"/>
</dbReference>
<dbReference type="Gene3D" id="3.40.720.10">
    <property type="entry name" value="Alkaline Phosphatase, subunit A"/>
    <property type="match status" value="1"/>
</dbReference>
<dbReference type="AlphaFoldDB" id="A0A1M5U3K4"/>
<proteinExistence type="inferred from homology"/>
<sequence length="498" mass="57415">MSKKPNIIFVLTDDQGYGDLGCTGNNIIKTPNIDKFYNESVRLTNFHVGPTCAPTRAGLMTGHYSNSTGVWHTVGGRSLLRKEEWTIASALKENGYRTGIFGKWHLGDEYPYRSFDRGFEKSIVHGGGGISQTPDYWGNDYFDDTYYVNGEPQKFNGYCTDVFFNESLKFIEENKNNPFFCYIAANAPHSPYNVESKYSEQYIGQVPEDRARFYGMISNIDENFGRLREKLKELNFEENTILIFMTDNGSSCAAELDSKEFVVNGYNGGLRGMKNSEYDGGHRVPFFIRWPKGNLNYGEDIDELTANIDFMPTMLDLCSVPVKEGVDFHGMSLKALLYKELPWQDRTIVTDSQRVAYPVKWRKSAVMTKKWRLINGRELYDVALDREQRKDIACLYPEVVGKLRQQYEKWWEIVSVQFDVDIPIVIGENPTAFTNHDIRNEECISAWNQAQIRKGIKVEGYWEFEVEKEGEYRFELRRWPKSENRAISAGIEGDDVEF</sequence>
<keyword evidence="4" id="KW-0106">Calcium</keyword>
<evidence type="ECO:0000256" key="4">
    <source>
        <dbReference type="ARBA" id="ARBA00022837"/>
    </source>
</evidence>
<dbReference type="STRING" id="1121316.SAMN02745207_01552"/>
<reference evidence="6 7" key="1">
    <citation type="submission" date="2016-11" db="EMBL/GenBank/DDBJ databases">
        <authorList>
            <person name="Jaros S."/>
            <person name="Januszkiewicz K."/>
            <person name="Wedrychowicz H."/>
        </authorList>
    </citation>
    <scope>NUCLEOTIDE SEQUENCE [LARGE SCALE GENOMIC DNA]</scope>
    <source>
        <strain evidence="6 7">DSM 8605</strain>
    </source>
</reference>
<evidence type="ECO:0000256" key="2">
    <source>
        <dbReference type="ARBA" id="ARBA00022723"/>
    </source>
</evidence>
<dbReference type="Pfam" id="PF00884">
    <property type="entry name" value="Sulfatase"/>
    <property type="match status" value="1"/>
</dbReference>
<dbReference type="OrthoDB" id="5901192at2"/>
<dbReference type="CDD" id="cd16146">
    <property type="entry name" value="ARS_like"/>
    <property type="match status" value="1"/>
</dbReference>
<dbReference type="PANTHER" id="PTHR42693:SF53">
    <property type="entry name" value="ENDO-4-O-SULFATASE"/>
    <property type="match status" value="1"/>
</dbReference>
<gene>
    <name evidence="6" type="ORF">SAMN02745207_01552</name>
</gene>
<protein>
    <submittedName>
        <fullName evidence="6">Arylsulfatase A</fullName>
    </submittedName>
</protein>
<organism evidence="6 7">
    <name type="scientific">Clostridium grantii DSM 8605</name>
    <dbReference type="NCBI Taxonomy" id="1121316"/>
    <lineage>
        <taxon>Bacteria</taxon>
        <taxon>Bacillati</taxon>
        <taxon>Bacillota</taxon>
        <taxon>Clostridia</taxon>
        <taxon>Eubacteriales</taxon>
        <taxon>Clostridiaceae</taxon>
        <taxon>Clostridium</taxon>
    </lineage>
</organism>
<dbReference type="PROSITE" id="PS00523">
    <property type="entry name" value="SULFATASE_1"/>
    <property type="match status" value="1"/>
</dbReference>
<keyword evidence="2" id="KW-0479">Metal-binding</keyword>
<dbReference type="PANTHER" id="PTHR42693">
    <property type="entry name" value="ARYLSULFATASE FAMILY MEMBER"/>
    <property type="match status" value="1"/>
</dbReference>
<dbReference type="InterPro" id="IPR017850">
    <property type="entry name" value="Alkaline_phosphatase_core_sf"/>
</dbReference>
<evidence type="ECO:0000313" key="7">
    <source>
        <dbReference type="Proteomes" id="UP000184447"/>
    </source>
</evidence>
<evidence type="ECO:0000313" key="6">
    <source>
        <dbReference type="EMBL" id="SHH57450.1"/>
    </source>
</evidence>
<keyword evidence="3" id="KW-0378">Hydrolase</keyword>
<dbReference type="SUPFAM" id="SSF53649">
    <property type="entry name" value="Alkaline phosphatase-like"/>
    <property type="match status" value="1"/>
</dbReference>
<dbReference type="FunFam" id="3.40.720.10:FF:000070">
    <property type="entry name" value="Arylsulfatase A"/>
    <property type="match status" value="1"/>
</dbReference>
<dbReference type="InterPro" id="IPR000917">
    <property type="entry name" value="Sulfatase_N"/>
</dbReference>
<dbReference type="GO" id="GO:0046872">
    <property type="term" value="F:metal ion binding"/>
    <property type="evidence" value="ECO:0007669"/>
    <property type="project" value="UniProtKB-KW"/>
</dbReference>
<dbReference type="InterPro" id="IPR024607">
    <property type="entry name" value="Sulfatase_CS"/>
</dbReference>
<evidence type="ECO:0000259" key="5">
    <source>
        <dbReference type="Pfam" id="PF00884"/>
    </source>
</evidence>
<feature type="domain" description="Sulfatase N-terminal" evidence="5">
    <location>
        <begin position="5"/>
        <end position="318"/>
    </location>
</feature>
<evidence type="ECO:0000256" key="1">
    <source>
        <dbReference type="ARBA" id="ARBA00008779"/>
    </source>
</evidence>
<comment type="similarity">
    <text evidence="1">Belongs to the sulfatase family.</text>
</comment>